<proteinExistence type="predicted"/>
<comment type="caution">
    <text evidence="2">The sequence shown here is derived from an EMBL/GenBank/DDBJ whole genome shotgun (WGS) entry which is preliminary data.</text>
</comment>
<feature type="transmembrane region" description="Helical" evidence="1">
    <location>
        <begin position="50"/>
        <end position="71"/>
    </location>
</feature>
<accession>A0ABT2X6Z0</accession>
<dbReference type="RefSeq" id="WP_263338811.1">
    <property type="nucleotide sequence ID" value="NZ_JAOVQO010000017.1"/>
</dbReference>
<keyword evidence="1" id="KW-0472">Membrane</keyword>
<dbReference type="EMBL" id="JAOVQO010000017">
    <property type="protein sequence ID" value="MCU9849717.1"/>
    <property type="molecule type" value="Genomic_DNA"/>
</dbReference>
<keyword evidence="3" id="KW-1185">Reference proteome</keyword>
<gene>
    <name evidence="2" type="ORF">OEZ60_17085</name>
</gene>
<evidence type="ECO:0000313" key="2">
    <source>
        <dbReference type="EMBL" id="MCU9849717.1"/>
    </source>
</evidence>
<sequence length="199" mass="20834">MIKTTIVGGILALVPIGFLVIAFEKAWLVALKVAGPIEAALPEAHAARPVLVSAAASVLILGFCFLSGLAVRHRIVKARVSAVDAILTDTIPGYVAVKAKVSGLAESEEREGLLRAVLVRFDDHCQLAYEVEREGDHATVFLPGSPSVWSGTTIIVETERISPLDSPLAGINRAQRALGRGTLGIASRAIRSGGEPPSG</sequence>
<keyword evidence="1" id="KW-1133">Transmembrane helix</keyword>
<evidence type="ECO:0000256" key="1">
    <source>
        <dbReference type="SAM" id="Phobius"/>
    </source>
</evidence>
<protein>
    <recommendedName>
        <fullName evidence="4">DUF502 domain-containing protein</fullName>
    </recommendedName>
</protein>
<evidence type="ECO:0008006" key="4">
    <source>
        <dbReference type="Google" id="ProtNLM"/>
    </source>
</evidence>
<dbReference type="Proteomes" id="UP001209535">
    <property type="component" value="Unassembled WGS sequence"/>
</dbReference>
<keyword evidence="1" id="KW-0812">Transmembrane</keyword>
<reference evidence="2 3" key="1">
    <citation type="submission" date="2022-10" db="EMBL/GenBank/DDBJ databases">
        <title>Defluviimonas sp. nov., isolated from ocean surface sediments.</title>
        <authorList>
            <person name="He W."/>
            <person name="Wang L."/>
            <person name="Zhang D.-F."/>
        </authorList>
    </citation>
    <scope>NUCLEOTIDE SEQUENCE [LARGE SCALE GENOMIC DNA]</scope>
    <source>
        <strain evidence="2 3">WL0024</strain>
    </source>
</reference>
<feature type="transmembrane region" description="Helical" evidence="1">
    <location>
        <begin position="7"/>
        <end position="30"/>
    </location>
</feature>
<evidence type="ECO:0000313" key="3">
    <source>
        <dbReference type="Proteomes" id="UP001209535"/>
    </source>
</evidence>
<name>A0ABT2X6Z0_9RHOB</name>
<organism evidence="2 3">
    <name type="scientific">Albidovulum salinarum</name>
    <dbReference type="NCBI Taxonomy" id="2984153"/>
    <lineage>
        <taxon>Bacteria</taxon>
        <taxon>Pseudomonadati</taxon>
        <taxon>Pseudomonadota</taxon>
        <taxon>Alphaproteobacteria</taxon>
        <taxon>Rhodobacterales</taxon>
        <taxon>Paracoccaceae</taxon>
        <taxon>Albidovulum</taxon>
    </lineage>
</organism>